<dbReference type="InterPro" id="IPR045098">
    <property type="entry name" value="Fyv10_fam"/>
</dbReference>
<dbReference type="GO" id="GO:0034657">
    <property type="term" value="C:GID complex"/>
    <property type="evidence" value="ECO:0007669"/>
    <property type="project" value="TreeGrafter"/>
</dbReference>
<dbReference type="GO" id="GO:0061630">
    <property type="term" value="F:ubiquitin protein ligase activity"/>
    <property type="evidence" value="ECO:0007669"/>
    <property type="project" value="InterPro"/>
</dbReference>
<keyword evidence="5" id="KW-0862">Zinc</keyword>
<evidence type="ECO:0000256" key="2">
    <source>
        <dbReference type="ARBA" id="ARBA00022490"/>
    </source>
</evidence>
<dbReference type="CDD" id="cd16659">
    <property type="entry name" value="RING-Ubox_Emp"/>
    <property type="match status" value="1"/>
</dbReference>
<evidence type="ECO:0000256" key="1">
    <source>
        <dbReference type="ARBA" id="ARBA00004496"/>
    </source>
</evidence>
<dbReference type="AlphaFoldDB" id="A0AAE1SPV9"/>
<keyword evidence="4 6" id="KW-0863">Zinc-finger</keyword>
<protein>
    <recommendedName>
        <fullName evidence="11">Macrophage erythroblast attacher</fullName>
    </recommendedName>
</protein>
<dbReference type="InterPro" id="IPR024964">
    <property type="entry name" value="CTLH/CRA"/>
</dbReference>
<evidence type="ECO:0008006" key="11">
    <source>
        <dbReference type="Google" id="ProtNLM"/>
    </source>
</evidence>
<dbReference type="PROSITE" id="PS51867">
    <property type="entry name" value="ZF_RING_GID"/>
    <property type="match status" value="1"/>
</dbReference>
<feature type="domain" description="CTLH" evidence="7">
    <location>
        <begin position="188"/>
        <end position="245"/>
    </location>
</feature>
<dbReference type="InterPro" id="IPR013144">
    <property type="entry name" value="CRA_dom"/>
</dbReference>
<dbReference type="PROSITE" id="PS50896">
    <property type="entry name" value="LISH"/>
    <property type="match status" value="1"/>
</dbReference>
<evidence type="ECO:0000256" key="4">
    <source>
        <dbReference type="ARBA" id="ARBA00022771"/>
    </source>
</evidence>
<keyword evidence="3" id="KW-0479">Metal-binding</keyword>
<dbReference type="Pfam" id="PF13445">
    <property type="entry name" value="zf-RING_UBOX"/>
    <property type="match status" value="1"/>
</dbReference>
<comment type="caution">
    <text evidence="9">The sequence shown here is derived from an EMBL/GenBank/DDBJ whole genome shotgun (WGS) entry which is preliminary data.</text>
</comment>
<dbReference type="InterPro" id="IPR027370">
    <property type="entry name" value="Znf-RING_euk"/>
</dbReference>
<evidence type="ECO:0000256" key="5">
    <source>
        <dbReference type="ARBA" id="ARBA00022833"/>
    </source>
</evidence>
<feature type="domain" description="RING-Gid-type" evidence="8">
    <location>
        <begin position="336"/>
        <end position="409"/>
    </location>
</feature>
<keyword evidence="10" id="KW-1185">Reference proteome</keyword>
<proteinExistence type="predicted"/>
<name>A0AAE1SPV9_9SOLA</name>
<dbReference type="SUPFAM" id="SSF57850">
    <property type="entry name" value="RING/U-box"/>
    <property type="match status" value="1"/>
</dbReference>
<reference evidence="9" key="1">
    <citation type="submission" date="2023-12" db="EMBL/GenBank/DDBJ databases">
        <title>Genome assembly of Anisodus tanguticus.</title>
        <authorList>
            <person name="Wang Y.-J."/>
        </authorList>
    </citation>
    <scope>NUCLEOTIDE SEQUENCE</scope>
    <source>
        <strain evidence="9">KB-2021</strain>
        <tissue evidence="9">Leaf</tissue>
    </source>
</reference>
<accession>A0AAE1SPV9</accession>
<evidence type="ECO:0000313" key="10">
    <source>
        <dbReference type="Proteomes" id="UP001291623"/>
    </source>
</evidence>
<dbReference type="Proteomes" id="UP001291623">
    <property type="component" value="Unassembled WGS sequence"/>
</dbReference>
<gene>
    <name evidence="9" type="ORF">RND71_008930</name>
</gene>
<dbReference type="EMBL" id="JAVYJV010000004">
    <property type="protein sequence ID" value="KAK4373546.1"/>
    <property type="molecule type" value="Genomic_DNA"/>
</dbReference>
<dbReference type="GO" id="GO:0008270">
    <property type="term" value="F:zinc ion binding"/>
    <property type="evidence" value="ECO:0007669"/>
    <property type="project" value="UniProtKB-KW"/>
</dbReference>
<dbReference type="SMART" id="SM00757">
    <property type="entry name" value="CRA"/>
    <property type="match status" value="1"/>
</dbReference>
<sequence length="424" mass="48279">MEMETIPNGSSPSSTTSSATVTLTSAAAAAAAISPNAPSSKLNRLSESLKLEHQFLRVPFEHYKKTIRANHRITEKEVSAVINGVSDAAVDSDMSRDDAVNHLNSLVSRLQGLKRKLEEGSRTENLQAQRCRARLDHLESADPENLSDWNNTRLKRILVDYMLRMSYYETAMKLAESSNIQDLVDIDVFHEAKKVIDALQNKEVTPALAWCADNKSRLKKSKSKFEFQLRLQEFVELVRAENMMWAITYARKYLAPWGSIHMKELQRVLATLAFKSNTECTTYKVLFEAKQWDYLIDQFKQEFCKLYGMTLEPLLNIYLQAGLSALKTPFCYEDDCTKEDPLSQESFRKLATPLPYSKQHHSKLVCYITKELMDTENPPLVLPNGYVYSTKALEEMSKKNDGTITCPRTGFTCNYTELIKAYIS</sequence>
<dbReference type="PROSITE" id="PS50897">
    <property type="entry name" value="CTLH"/>
    <property type="match status" value="1"/>
</dbReference>
<organism evidence="9 10">
    <name type="scientific">Anisodus tanguticus</name>
    <dbReference type="NCBI Taxonomy" id="243964"/>
    <lineage>
        <taxon>Eukaryota</taxon>
        <taxon>Viridiplantae</taxon>
        <taxon>Streptophyta</taxon>
        <taxon>Embryophyta</taxon>
        <taxon>Tracheophyta</taxon>
        <taxon>Spermatophyta</taxon>
        <taxon>Magnoliopsida</taxon>
        <taxon>eudicotyledons</taxon>
        <taxon>Gunneridae</taxon>
        <taxon>Pentapetalae</taxon>
        <taxon>asterids</taxon>
        <taxon>lamiids</taxon>
        <taxon>Solanales</taxon>
        <taxon>Solanaceae</taxon>
        <taxon>Solanoideae</taxon>
        <taxon>Hyoscyameae</taxon>
        <taxon>Anisodus</taxon>
    </lineage>
</organism>
<evidence type="ECO:0000256" key="6">
    <source>
        <dbReference type="PROSITE-ProRule" id="PRU01215"/>
    </source>
</evidence>
<dbReference type="InterPro" id="IPR006594">
    <property type="entry name" value="LisH"/>
</dbReference>
<feature type="zinc finger region" description="RING-Gid-type" evidence="6">
    <location>
        <begin position="336"/>
        <end position="409"/>
    </location>
</feature>
<dbReference type="GO" id="GO:0043161">
    <property type="term" value="P:proteasome-mediated ubiquitin-dependent protein catabolic process"/>
    <property type="evidence" value="ECO:0007669"/>
    <property type="project" value="InterPro"/>
</dbReference>
<evidence type="ECO:0000259" key="7">
    <source>
        <dbReference type="PROSITE" id="PS50897"/>
    </source>
</evidence>
<evidence type="ECO:0000256" key="3">
    <source>
        <dbReference type="ARBA" id="ARBA00022723"/>
    </source>
</evidence>
<dbReference type="InterPro" id="IPR044063">
    <property type="entry name" value="ZF_RING_GID"/>
</dbReference>
<dbReference type="InterPro" id="IPR006595">
    <property type="entry name" value="CTLH_C"/>
</dbReference>
<keyword evidence="2" id="KW-0963">Cytoplasm</keyword>
<dbReference type="PANTHER" id="PTHR12170:SF2">
    <property type="entry name" value="E3 UBIQUITIN-PROTEIN TRANSFERASE MAEA"/>
    <property type="match status" value="1"/>
</dbReference>
<dbReference type="GO" id="GO:0005737">
    <property type="term" value="C:cytoplasm"/>
    <property type="evidence" value="ECO:0007669"/>
    <property type="project" value="UniProtKB-SubCell"/>
</dbReference>
<dbReference type="PANTHER" id="PTHR12170">
    <property type="entry name" value="MACROPHAGE ERYTHROBLAST ATTACHER-RELATED"/>
    <property type="match status" value="1"/>
</dbReference>
<dbReference type="GO" id="GO:0005634">
    <property type="term" value="C:nucleus"/>
    <property type="evidence" value="ECO:0007669"/>
    <property type="project" value="TreeGrafter"/>
</dbReference>
<comment type="subcellular location">
    <subcellularLocation>
        <location evidence="1">Cytoplasm</location>
    </subcellularLocation>
</comment>
<evidence type="ECO:0000313" key="9">
    <source>
        <dbReference type="EMBL" id="KAK4373546.1"/>
    </source>
</evidence>
<evidence type="ECO:0000259" key="8">
    <source>
        <dbReference type="PROSITE" id="PS51867"/>
    </source>
</evidence>
<dbReference type="Pfam" id="PF10607">
    <property type="entry name" value="CTLH"/>
    <property type="match status" value="1"/>
</dbReference>
<dbReference type="SMART" id="SM00668">
    <property type="entry name" value="CTLH"/>
    <property type="match status" value="1"/>
</dbReference>